<keyword evidence="9 13" id="KW-1133">Transmembrane helix</keyword>
<dbReference type="InterPro" id="IPR005702">
    <property type="entry name" value="Wzc-like_C"/>
</dbReference>
<dbReference type="NCBIfam" id="TIGR01007">
    <property type="entry name" value="eps_fam"/>
    <property type="match status" value="1"/>
</dbReference>
<evidence type="ECO:0000256" key="6">
    <source>
        <dbReference type="ARBA" id="ARBA00022741"/>
    </source>
</evidence>
<evidence type="ECO:0000256" key="7">
    <source>
        <dbReference type="ARBA" id="ARBA00022777"/>
    </source>
</evidence>
<dbReference type="GO" id="GO:0005886">
    <property type="term" value="C:plasma membrane"/>
    <property type="evidence" value="ECO:0007669"/>
    <property type="project" value="UniProtKB-SubCell"/>
</dbReference>
<name>A0A9D2HVZ2_9BACE</name>
<keyword evidence="6" id="KW-0547">Nucleotide-binding</keyword>
<keyword evidence="7" id="KW-0418">Kinase</keyword>
<keyword evidence="10 13" id="KW-0472">Membrane</keyword>
<keyword evidence="8" id="KW-0067">ATP-binding</keyword>
<dbReference type="PANTHER" id="PTHR32309">
    <property type="entry name" value="TYROSINE-PROTEIN KINASE"/>
    <property type="match status" value="1"/>
</dbReference>
<dbReference type="SUPFAM" id="SSF52540">
    <property type="entry name" value="P-loop containing nucleoside triphosphate hydrolases"/>
    <property type="match status" value="1"/>
</dbReference>
<dbReference type="Gene3D" id="3.40.50.300">
    <property type="entry name" value="P-loop containing nucleotide triphosphate hydrolases"/>
    <property type="match status" value="1"/>
</dbReference>
<evidence type="ECO:0000256" key="3">
    <source>
        <dbReference type="ARBA" id="ARBA00022475"/>
    </source>
</evidence>
<dbReference type="GO" id="GO:0005524">
    <property type="term" value="F:ATP binding"/>
    <property type="evidence" value="ECO:0007669"/>
    <property type="project" value="UniProtKB-KW"/>
</dbReference>
<dbReference type="Pfam" id="PF13807">
    <property type="entry name" value="GNVR"/>
    <property type="match status" value="1"/>
</dbReference>
<sequence length="809" mass="90494">MKEESYTDFYREEEKPVDYKAIVFEYLLHWPVILACLVVFVVGAYVYLRYQPPVYNISSTLLIKQGDKTKPGAGSSLAYMQDLGMLSMANNFDNEVEILQSYTLIKKVVNALDLHITYREKERFRYPTELYKSSPVQLWMAPDEAEKLPSALQVQLDCFPNGQVDVTASFTVKDEEHSVSKSFAQLPAVFITPVGTLSLSVPKDSVQARIDAPRTLQATIVPPSVMAGACKARLGAEPTGEFTSIVRLSYNDTDVRRGMDFLNTLVTIYNNDANEDKNQVASRTAQFIDERIQIINAELGTTESQLADYKQRAGLTDLSTDAQMALQGSTEYRQKQAENTTQLRLIDFLRSYIDDPANRYEVIPANVGITDAGLVNVISQYNEMLIERKRLLRTSNANNPAVVNLDTSIAATRNTVLTTVENVEKALQITRHNLDLEARKYQSQVSNAPQQERELVSITRQQEIKANLYLMLLQKREENAITLAATANNGRVVEEPLPSGPVSPNRRNIYMVAFVLGLAFPIGGIYLSRLLRFKIEGRADVERITSVTIVGDIPQVAYPEGRPIVVSENKNGLMEEVFRNVRTNLQYMLQDGQKVILFTSTTSGEGKSFTAANLAASFAFMERKTLIVGLDIRKPALNRLFSLPGQSDGITHYLASPSSVDLLSLCQPSSLSPYLYVLPGGVVPPNPTELVARKSLDEAFALLRQHFDYIILDTAPIGVVTDTRLIARVADICVYICRADYTHKSDYALINDLKQDEKLPTLCTLINGIDMDKRKNGYYYGYGKYGKYGKYGYGKKYGYGYGYGYGKEK</sequence>
<dbReference type="InterPro" id="IPR027417">
    <property type="entry name" value="P-loop_NTPase"/>
</dbReference>
<dbReference type="FunFam" id="3.40.50.300:FF:000527">
    <property type="entry name" value="Tyrosine-protein kinase etk"/>
    <property type="match status" value="1"/>
</dbReference>
<reference evidence="16" key="2">
    <citation type="submission" date="2021-04" db="EMBL/GenBank/DDBJ databases">
        <authorList>
            <person name="Gilroy R."/>
        </authorList>
    </citation>
    <scope>NUCLEOTIDE SEQUENCE</scope>
    <source>
        <strain evidence="16">ChiHjej12B11-9795</strain>
    </source>
</reference>
<feature type="transmembrane region" description="Helical" evidence="13">
    <location>
        <begin position="21"/>
        <end position="48"/>
    </location>
</feature>
<keyword evidence="11" id="KW-0829">Tyrosine-protein kinase</keyword>
<comment type="subcellular location">
    <subcellularLocation>
        <location evidence="1">Cell membrane</location>
        <topology evidence="1">Multi-pass membrane protein</topology>
    </subcellularLocation>
</comment>
<reference evidence="16" key="1">
    <citation type="journal article" date="2021" name="PeerJ">
        <title>Extensive microbial diversity within the chicken gut microbiome revealed by metagenomics and culture.</title>
        <authorList>
            <person name="Gilroy R."/>
            <person name="Ravi A."/>
            <person name="Getino M."/>
            <person name="Pursley I."/>
            <person name="Horton D.L."/>
            <person name="Alikhan N.F."/>
            <person name="Baker D."/>
            <person name="Gharbi K."/>
            <person name="Hall N."/>
            <person name="Watson M."/>
            <person name="Adriaenssens E.M."/>
            <person name="Foster-Nyarko E."/>
            <person name="Jarju S."/>
            <person name="Secka A."/>
            <person name="Antonio M."/>
            <person name="Oren A."/>
            <person name="Chaudhuri R.R."/>
            <person name="La Ragione R."/>
            <person name="Hildebrand F."/>
            <person name="Pallen M.J."/>
        </authorList>
    </citation>
    <scope>NUCLEOTIDE SEQUENCE</scope>
    <source>
        <strain evidence="16">ChiHjej12B11-9795</strain>
    </source>
</reference>
<evidence type="ECO:0000256" key="1">
    <source>
        <dbReference type="ARBA" id="ARBA00004651"/>
    </source>
</evidence>
<accession>A0A9D2HVZ2</accession>
<keyword evidence="5 13" id="KW-0812">Transmembrane</keyword>
<dbReference type="EC" id="2.7.10.2" evidence="16"/>
<protein>
    <submittedName>
        <fullName evidence="16">Polysaccharide biosynthesis tyrosine autokinase</fullName>
        <ecNumber evidence="16">2.7.10.2</ecNumber>
    </submittedName>
</protein>
<evidence type="ECO:0000259" key="15">
    <source>
        <dbReference type="Pfam" id="PF13807"/>
    </source>
</evidence>
<feature type="transmembrane region" description="Helical" evidence="13">
    <location>
        <begin position="509"/>
        <end position="528"/>
    </location>
</feature>
<dbReference type="EMBL" id="DWZI01000050">
    <property type="protein sequence ID" value="HJA86515.1"/>
    <property type="molecule type" value="Genomic_DNA"/>
</dbReference>
<proteinExistence type="inferred from homology"/>
<evidence type="ECO:0000256" key="2">
    <source>
        <dbReference type="ARBA" id="ARBA00008883"/>
    </source>
</evidence>
<evidence type="ECO:0000259" key="14">
    <source>
        <dbReference type="Pfam" id="PF02706"/>
    </source>
</evidence>
<keyword evidence="4 16" id="KW-0808">Transferase</keyword>
<keyword evidence="3" id="KW-1003">Cell membrane</keyword>
<evidence type="ECO:0000256" key="8">
    <source>
        <dbReference type="ARBA" id="ARBA00022840"/>
    </source>
</evidence>
<comment type="similarity">
    <text evidence="2">Belongs to the etk/wzc family.</text>
</comment>
<dbReference type="GO" id="GO:0004715">
    <property type="term" value="F:non-membrane spanning protein tyrosine kinase activity"/>
    <property type="evidence" value="ECO:0007669"/>
    <property type="project" value="UniProtKB-EC"/>
</dbReference>
<comment type="catalytic activity">
    <reaction evidence="12">
        <text>L-tyrosyl-[protein] + ATP = O-phospho-L-tyrosyl-[protein] + ADP + H(+)</text>
        <dbReference type="Rhea" id="RHEA:10596"/>
        <dbReference type="Rhea" id="RHEA-COMP:10136"/>
        <dbReference type="Rhea" id="RHEA-COMP:20101"/>
        <dbReference type="ChEBI" id="CHEBI:15378"/>
        <dbReference type="ChEBI" id="CHEBI:30616"/>
        <dbReference type="ChEBI" id="CHEBI:46858"/>
        <dbReference type="ChEBI" id="CHEBI:61978"/>
        <dbReference type="ChEBI" id="CHEBI:456216"/>
    </reaction>
</comment>
<feature type="domain" description="Tyrosine-protein kinase G-rich" evidence="15">
    <location>
        <begin position="452"/>
        <end position="526"/>
    </location>
</feature>
<evidence type="ECO:0000256" key="10">
    <source>
        <dbReference type="ARBA" id="ARBA00023136"/>
    </source>
</evidence>
<dbReference type="InterPro" id="IPR032807">
    <property type="entry name" value="GNVR"/>
</dbReference>
<comment type="caution">
    <text evidence="16">The sequence shown here is derived from an EMBL/GenBank/DDBJ whole genome shotgun (WGS) entry which is preliminary data.</text>
</comment>
<evidence type="ECO:0000313" key="17">
    <source>
        <dbReference type="Proteomes" id="UP000823862"/>
    </source>
</evidence>
<organism evidence="16 17">
    <name type="scientific">Candidatus Bacteroides avicola</name>
    <dbReference type="NCBI Taxonomy" id="2838468"/>
    <lineage>
        <taxon>Bacteria</taxon>
        <taxon>Pseudomonadati</taxon>
        <taxon>Bacteroidota</taxon>
        <taxon>Bacteroidia</taxon>
        <taxon>Bacteroidales</taxon>
        <taxon>Bacteroidaceae</taxon>
        <taxon>Bacteroides</taxon>
    </lineage>
</organism>
<feature type="domain" description="Polysaccharide chain length determinant N-terminal" evidence="14">
    <location>
        <begin position="29"/>
        <end position="111"/>
    </location>
</feature>
<dbReference type="GO" id="GO:0042802">
    <property type="term" value="F:identical protein binding"/>
    <property type="evidence" value="ECO:0007669"/>
    <property type="project" value="UniProtKB-ARBA"/>
</dbReference>
<dbReference type="Proteomes" id="UP000823862">
    <property type="component" value="Unassembled WGS sequence"/>
</dbReference>
<evidence type="ECO:0000256" key="13">
    <source>
        <dbReference type="SAM" id="Phobius"/>
    </source>
</evidence>
<evidence type="ECO:0000256" key="12">
    <source>
        <dbReference type="ARBA" id="ARBA00053015"/>
    </source>
</evidence>
<gene>
    <name evidence="16" type="ORF">H9950_10075</name>
</gene>
<evidence type="ECO:0000313" key="16">
    <source>
        <dbReference type="EMBL" id="HJA86515.1"/>
    </source>
</evidence>
<evidence type="ECO:0000256" key="9">
    <source>
        <dbReference type="ARBA" id="ARBA00022989"/>
    </source>
</evidence>
<evidence type="ECO:0000256" key="4">
    <source>
        <dbReference type="ARBA" id="ARBA00022679"/>
    </source>
</evidence>
<dbReference type="AlphaFoldDB" id="A0A9D2HVZ2"/>
<evidence type="ECO:0000256" key="11">
    <source>
        <dbReference type="ARBA" id="ARBA00023137"/>
    </source>
</evidence>
<dbReference type="InterPro" id="IPR003856">
    <property type="entry name" value="LPS_length_determ_N"/>
</dbReference>
<dbReference type="CDD" id="cd05387">
    <property type="entry name" value="BY-kinase"/>
    <property type="match status" value="1"/>
</dbReference>
<dbReference type="PANTHER" id="PTHR32309:SF13">
    <property type="entry name" value="FERRIC ENTEROBACTIN TRANSPORT PROTEIN FEPE"/>
    <property type="match status" value="1"/>
</dbReference>
<dbReference type="Pfam" id="PF02706">
    <property type="entry name" value="Wzz"/>
    <property type="match status" value="1"/>
</dbReference>
<evidence type="ECO:0000256" key="5">
    <source>
        <dbReference type="ARBA" id="ARBA00022692"/>
    </source>
</evidence>
<dbReference type="InterPro" id="IPR050445">
    <property type="entry name" value="Bact_polysacc_biosynth/exp"/>
</dbReference>